<reference evidence="1 2" key="1">
    <citation type="submission" date="2018-01" db="EMBL/GenBank/DDBJ databases">
        <title>Whole genome sequence of Melissococcus plutonius DAT561.</title>
        <authorList>
            <person name="Okumura K."/>
            <person name="Takamatsu D."/>
            <person name="Okura M."/>
        </authorList>
    </citation>
    <scope>NUCLEOTIDE SEQUENCE [LARGE SCALE GENOMIC DNA]</scope>
    <source>
        <strain evidence="1 2">DAT561</strain>
    </source>
</reference>
<accession>A0A2Z5Y3N3</accession>
<name>A0A2Z5Y3N3_9ENTE</name>
<protein>
    <submittedName>
        <fullName evidence="1">Uncharacterized protein</fullName>
    </submittedName>
</protein>
<gene>
    <name evidence="1" type="ORF">DAT561_1388</name>
</gene>
<dbReference type="Proteomes" id="UP000269226">
    <property type="component" value="Chromosome"/>
</dbReference>
<dbReference type="AlphaFoldDB" id="A0A2Z5Y3N3"/>
<evidence type="ECO:0000313" key="2">
    <source>
        <dbReference type="Proteomes" id="UP000269226"/>
    </source>
</evidence>
<evidence type="ECO:0000313" key="1">
    <source>
        <dbReference type="EMBL" id="BBC61487.1"/>
    </source>
</evidence>
<dbReference type="EMBL" id="AP018492">
    <property type="protein sequence ID" value="BBC61487.1"/>
    <property type="molecule type" value="Genomic_DNA"/>
</dbReference>
<organism evidence="1 2">
    <name type="scientific">Melissococcus plutonius</name>
    <dbReference type="NCBI Taxonomy" id="33970"/>
    <lineage>
        <taxon>Bacteria</taxon>
        <taxon>Bacillati</taxon>
        <taxon>Bacillota</taxon>
        <taxon>Bacilli</taxon>
        <taxon>Lactobacillales</taxon>
        <taxon>Enterococcaceae</taxon>
        <taxon>Melissococcus</taxon>
    </lineage>
</organism>
<proteinExistence type="predicted"/>
<sequence>MITLAVLNFQRIKILNKKYVKINEKWYINKMVIDHANRK</sequence>